<comment type="caution">
    <text evidence="2">The sequence shown here is derived from an EMBL/GenBank/DDBJ whole genome shotgun (WGS) entry which is preliminary data.</text>
</comment>
<gene>
    <name evidence="2" type="ORF">INT47_002916</name>
</gene>
<feature type="domain" description="C2H2-type" evidence="1">
    <location>
        <begin position="64"/>
        <end position="85"/>
    </location>
</feature>
<keyword evidence="3" id="KW-1185">Reference proteome</keyword>
<sequence>MNNFENVTEKERLVIPSKIKVNTKERNPVVEALFKKLSQFNNEGSMTEVHVEDIDTIVTDTLTCIKCHANYNSKGALTKHLKAKHQIVIISTKRGRPDIGGSLASYIRCQQKKNQKISYEAVKYERNVEWTASERETLLEDLRVLWESSGTVWKADFAYVEYLSEITPMYQFLITKLSLDDSYELRKDINREIVLEALTPLKFKKGNDREQENVRIDFDFDEVDYTEMKKLLESHRNCKDINRARLDIMRKLCFLIQVHFGLHNFEFKII</sequence>
<proteinExistence type="predicted"/>
<dbReference type="Proteomes" id="UP000603453">
    <property type="component" value="Unassembled WGS sequence"/>
</dbReference>
<dbReference type="AlphaFoldDB" id="A0A8H7UTG4"/>
<accession>A0A8H7UTG4</accession>
<reference evidence="2" key="1">
    <citation type="submission" date="2020-12" db="EMBL/GenBank/DDBJ databases">
        <title>Metabolic potential, ecology and presence of endohyphal bacteria is reflected in genomic diversity of Mucoromycotina.</title>
        <authorList>
            <person name="Muszewska A."/>
            <person name="Okrasinska A."/>
            <person name="Steczkiewicz K."/>
            <person name="Drgas O."/>
            <person name="Orlowska M."/>
            <person name="Perlinska-Lenart U."/>
            <person name="Aleksandrzak-Piekarczyk T."/>
            <person name="Szatraj K."/>
            <person name="Zielenkiewicz U."/>
            <person name="Pilsyk S."/>
            <person name="Malc E."/>
            <person name="Mieczkowski P."/>
            <person name="Kruszewska J.S."/>
            <person name="Biernat P."/>
            <person name="Pawlowska J."/>
        </authorList>
    </citation>
    <scope>NUCLEOTIDE SEQUENCE</scope>
    <source>
        <strain evidence="2">WA0000017839</strain>
    </source>
</reference>
<dbReference type="EMBL" id="JAEPRD010000416">
    <property type="protein sequence ID" value="KAG2191423.1"/>
    <property type="molecule type" value="Genomic_DNA"/>
</dbReference>
<evidence type="ECO:0000313" key="3">
    <source>
        <dbReference type="Proteomes" id="UP000603453"/>
    </source>
</evidence>
<organism evidence="2 3">
    <name type="scientific">Mucor saturninus</name>
    <dbReference type="NCBI Taxonomy" id="64648"/>
    <lineage>
        <taxon>Eukaryota</taxon>
        <taxon>Fungi</taxon>
        <taxon>Fungi incertae sedis</taxon>
        <taxon>Mucoromycota</taxon>
        <taxon>Mucoromycotina</taxon>
        <taxon>Mucoromycetes</taxon>
        <taxon>Mucorales</taxon>
        <taxon>Mucorineae</taxon>
        <taxon>Mucoraceae</taxon>
        <taxon>Mucor</taxon>
    </lineage>
</organism>
<name>A0A8H7UTG4_9FUNG</name>
<evidence type="ECO:0000259" key="1">
    <source>
        <dbReference type="PROSITE" id="PS00028"/>
    </source>
</evidence>
<dbReference type="InterPro" id="IPR013087">
    <property type="entry name" value="Znf_C2H2_type"/>
</dbReference>
<protein>
    <recommendedName>
        <fullName evidence="1">C2H2-type domain-containing protein</fullName>
    </recommendedName>
</protein>
<dbReference type="PROSITE" id="PS00028">
    <property type="entry name" value="ZINC_FINGER_C2H2_1"/>
    <property type="match status" value="1"/>
</dbReference>
<evidence type="ECO:0000313" key="2">
    <source>
        <dbReference type="EMBL" id="KAG2191423.1"/>
    </source>
</evidence>